<accession>A0A915CPC2</accession>
<name>A0A915CPC2_9BILA</name>
<dbReference type="Proteomes" id="UP000887574">
    <property type="component" value="Unplaced"/>
</dbReference>
<sequence>MKSKQQFSGGGYNNKKRIRPTGLQNGLLSHNFQVSGVAGYIQPDSIFICINTNQTYAAVTGLSILSGTVLAESVSFAVAFGIIKTLRANVESFSAKTYRCIYNYFLINCSTFYSYFIRTAACAYWHNGYVLSFSPKQIYGTDWSDPLLFICFNKFITCHTVCNTL</sequence>
<organism evidence="1 2">
    <name type="scientific">Ditylenchus dipsaci</name>
    <dbReference type="NCBI Taxonomy" id="166011"/>
    <lineage>
        <taxon>Eukaryota</taxon>
        <taxon>Metazoa</taxon>
        <taxon>Ecdysozoa</taxon>
        <taxon>Nematoda</taxon>
        <taxon>Chromadorea</taxon>
        <taxon>Rhabditida</taxon>
        <taxon>Tylenchina</taxon>
        <taxon>Tylenchomorpha</taxon>
        <taxon>Sphaerularioidea</taxon>
        <taxon>Anguinidae</taxon>
        <taxon>Anguininae</taxon>
        <taxon>Ditylenchus</taxon>
    </lineage>
</organism>
<keyword evidence="1" id="KW-1185">Reference proteome</keyword>
<proteinExistence type="predicted"/>
<dbReference type="AlphaFoldDB" id="A0A915CPC2"/>
<protein>
    <submittedName>
        <fullName evidence="2">Uncharacterized protein</fullName>
    </submittedName>
</protein>
<dbReference type="WBParaSite" id="jg11159">
    <property type="protein sequence ID" value="jg11159"/>
    <property type="gene ID" value="jg11159"/>
</dbReference>
<evidence type="ECO:0000313" key="1">
    <source>
        <dbReference type="Proteomes" id="UP000887574"/>
    </source>
</evidence>
<reference evidence="2" key="1">
    <citation type="submission" date="2022-11" db="UniProtKB">
        <authorList>
            <consortium name="WormBaseParasite"/>
        </authorList>
    </citation>
    <scope>IDENTIFICATION</scope>
</reference>
<evidence type="ECO:0000313" key="2">
    <source>
        <dbReference type="WBParaSite" id="jg11159"/>
    </source>
</evidence>